<proteinExistence type="predicted"/>
<feature type="transmembrane region" description="Helical" evidence="1">
    <location>
        <begin position="647"/>
        <end position="672"/>
    </location>
</feature>
<sequence length="772" mass="80526">MPTIQTFCRRHRLLLAGVLVAALSALLIGWAGYDLSSRVDNEPVYTIVNDTYSQTIELGGGLSQQMPVSAGQTLYGVRLDLTTYNHAFASGTLTATLHNAAGQALATAQLPCIEILDNTFAALIFDTPYTPAQNETLTLRLTAEGFTGEDAAYALGLWASEAVVSPVEASGLTGAMPLFAADGTACGATAAIQYVTDYSGHWSVLLSAVLGVLTFAAVVGGFALLGRRGALWAVVLLCGGLLGLAFAVLTPPLVGPDEYTHLAVSYERASELLGQPVTNGEAENWALLVRPCDAPYFTAQSGEIGIFAYKAWLSGLANQTGGDALPSVASAFTVGGQSNGLLYGGQVAGIALAQALGFGFHAMLLAGRLGNLLVYLILAVAAVALAPAARRGLLACAGLLPQTLQLAGSLSADATVLGLVFLFTALCFRLRERPAGKPSLALLLALSLAIGPAKAIYLPVVLLVLLIPAEHLDPRGPNAAPLRWRIGKEQGTLRAGTLTKLLALSLAVVGWLALNLGSFLYVTRDVDNVGLTRAAVAVAIAVLVLGLVYWKLRRNPKARKVFFGVVIAGLCVAVPVAFWRLTHMWGGLTPEQLVGSIQPNGDSIYTYSVGYICRNLPATIKLLLRSVSAQGAAWLQGLLGTALGEPIVYPVAVSWLLGCGLLLALLASALPAVDAPALPARTRLGGAAIVLCVVGLTFLAALSWTPINYTTIFGVQGRYWLPVLPLALAVLGAGRSFAVRRPVARQAVLAVVALTSLVILQGAGLYAAWQMI</sequence>
<feature type="transmembrane region" description="Helical" evidence="1">
    <location>
        <begin position="12"/>
        <end position="33"/>
    </location>
</feature>
<feature type="transmembrane region" description="Helical" evidence="1">
    <location>
        <begin position="719"/>
        <end position="738"/>
    </location>
</feature>
<feature type="transmembrane region" description="Helical" evidence="1">
    <location>
        <begin position="340"/>
        <end position="360"/>
    </location>
</feature>
<dbReference type="InterPro" id="IPR018674">
    <property type="entry name" value="DUF2142_membrane"/>
</dbReference>
<reference evidence="2" key="2">
    <citation type="submission" date="2021-04" db="EMBL/GenBank/DDBJ databases">
        <authorList>
            <person name="Gilroy R."/>
        </authorList>
    </citation>
    <scope>NUCLEOTIDE SEQUENCE</scope>
    <source>
        <strain evidence="2">ChiBcec8-13705</strain>
    </source>
</reference>
<dbReference type="EMBL" id="DWYG01000071">
    <property type="protein sequence ID" value="HJB41806.1"/>
    <property type="molecule type" value="Genomic_DNA"/>
</dbReference>
<dbReference type="Pfam" id="PF09913">
    <property type="entry name" value="DUF2142"/>
    <property type="match status" value="2"/>
</dbReference>
<evidence type="ECO:0000313" key="2">
    <source>
        <dbReference type="EMBL" id="HJB41806.1"/>
    </source>
</evidence>
<evidence type="ECO:0000256" key="1">
    <source>
        <dbReference type="SAM" id="Phobius"/>
    </source>
</evidence>
<feature type="transmembrane region" description="Helical" evidence="1">
    <location>
        <begin position="747"/>
        <end position="769"/>
    </location>
</feature>
<dbReference type="AlphaFoldDB" id="A0A9D2M6Z1"/>
<accession>A0A9D2M6Z1</accession>
<reference evidence="2" key="1">
    <citation type="journal article" date="2021" name="PeerJ">
        <title>Extensive microbial diversity within the chicken gut microbiome revealed by metagenomics and culture.</title>
        <authorList>
            <person name="Gilroy R."/>
            <person name="Ravi A."/>
            <person name="Getino M."/>
            <person name="Pursley I."/>
            <person name="Horton D.L."/>
            <person name="Alikhan N.F."/>
            <person name="Baker D."/>
            <person name="Gharbi K."/>
            <person name="Hall N."/>
            <person name="Watson M."/>
            <person name="Adriaenssens E.M."/>
            <person name="Foster-Nyarko E."/>
            <person name="Jarju S."/>
            <person name="Secka A."/>
            <person name="Antonio M."/>
            <person name="Oren A."/>
            <person name="Chaudhuri R.R."/>
            <person name="La Ragione R."/>
            <person name="Hildebrand F."/>
            <person name="Pallen M.J."/>
        </authorList>
    </citation>
    <scope>NUCLEOTIDE SEQUENCE</scope>
    <source>
        <strain evidence="2">ChiBcec8-13705</strain>
    </source>
</reference>
<keyword evidence="1" id="KW-0472">Membrane</keyword>
<name>A0A9D2M6Z1_9FIRM</name>
<dbReference type="Proteomes" id="UP000886803">
    <property type="component" value="Unassembled WGS sequence"/>
</dbReference>
<keyword evidence="1" id="KW-0812">Transmembrane</keyword>
<protein>
    <submittedName>
        <fullName evidence="2">DUF2142 domain-containing protein</fullName>
    </submittedName>
</protein>
<evidence type="ECO:0000313" key="3">
    <source>
        <dbReference type="Proteomes" id="UP000886803"/>
    </source>
</evidence>
<feature type="transmembrane region" description="Helical" evidence="1">
    <location>
        <begin position="562"/>
        <end position="581"/>
    </location>
</feature>
<feature type="transmembrane region" description="Helical" evidence="1">
    <location>
        <begin position="501"/>
        <end position="522"/>
    </location>
</feature>
<feature type="transmembrane region" description="Helical" evidence="1">
    <location>
        <begin position="372"/>
        <end position="389"/>
    </location>
</feature>
<keyword evidence="1" id="KW-1133">Transmembrane helix</keyword>
<organism evidence="2 3">
    <name type="scientific">Candidatus Gemmiger avicola</name>
    <dbReference type="NCBI Taxonomy" id="2838605"/>
    <lineage>
        <taxon>Bacteria</taxon>
        <taxon>Bacillati</taxon>
        <taxon>Bacillota</taxon>
        <taxon>Clostridia</taxon>
        <taxon>Eubacteriales</taxon>
        <taxon>Gemmiger</taxon>
    </lineage>
</organism>
<feature type="transmembrane region" description="Helical" evidence="1">
    <location>
        <begin position="684"/>
        <end position="707"/>
    </location>
</feature>
<feature type="transmembrane region" description="Helical" evidence="1">
    <location>
        <begin position="204"/>
        <end position="225"/>
    </location>
</feature>
<feature type="transmembrane region" description="Helical" evidence="1">
    <location>
        <begin position="534"/>
        <end position="550"/>
    </location>
</feature>
<feature type="transmembrane region" description="Helical" evidence="1">
    <location>
        <begin position="230"/>
        <end position="249"/>
    </location>
</feature>
<gene>
    <name evidence="2" type="ORF">H9945_04840</name>
</gene>
<comment type="caution">
    <text evidence="2">The sequence shown here is derived from an EMBL/GenBank/DDBJ whole genome shotgun (WGS) entry which is preliminary data.</text>
</comment>
<feature type="transmembrane region" description="Helical" evidence="1">
    <location>
        <begin position="409"/>
        <end position="428"/>
    </location>
</feature>